<dbReference type="EMBL" id="CM046108">
    <property type="protein sequence ID" value="KAI8426303.1"/>
    <property type="molecule type" value="Genomic_DNA"/>
</dbReference>
<dbReference type="Proteomes" id="UP001064048">
    <property type="component" value="Chromosome 8"/>
</dbReference>
<evidence type="ECO:0000313" key="2">
    <source>
        <dbReference type="Proteomes" id="UP001064048"/>
    </source>
</evidence>
<proteinExistence type="predicted"/>
<reference evidence="1 2" key="1">
    <citation type="journal article" date="2022" name="Genome Biol. Evol.">
        <title>The Spruce Budworm Genome: Reconstructing the Evolutionary History of Antifreeze Proteins.</title>
        <authorList>
            <person name="Beliveau C."/>
            <person name="Gagne P."/>
            <person name="Picq S."/>
            <person name="Vernygora O."/>
            <person name="Keeling C.I."/>
            <person name="Pinkney K."/>
            <person name="Doucet D."/>
            <person name="Wen F."/>
            <person name="Johnston J.S."/>
            <person name="Maaroufi H."/>
            <person name="Boyle B."/>
            <person name="Laroche J."/>
            <person name="Dewar K."/>
            <person name="Juretic N."/>
            <person name="Blackburn G."/>
            <person name="Nisole A."/>
            <person name="Brunet B."/>
            <person name="Brandao M."/>
            <person name="Lumley L."/>
            <person name="Duan J."/>
            <person name="Quan G."/>
            <person name="Lucarotti C.J."/>
            <person name="Roe A.D."/>
            <person name="Sperling F.A.H."/>
            <person name="Levesque R.C."/>
            <person name="Cusson M."/>
        </authorList>
    </citation>
    <scope>NUCLEOTIDE SEQUENCE [LARGE SCALE GENOMIC DNA]</scope>
    <source>
        <strain evidence="1">Glfc:IPQL:Cfum</strain>
    </source>
</reference>
<gene>
    <name evidence="1" type="ORF">MSG28_005180</name>
</gene>
<evidence type="ECO:0000313" key="1">
    <source>
        <dbReference type="EMBL" id="KAI8426303.1"/>
    </source>
</evidence>
<organism evidence="1 2">
    <name type="scientific">Choristoneura fumiferana</name>
    <name type="common">Spruce budworm moth</name>
    <name type="synonym">Archips fumiferana</name>
    <dbReference type="NCBI Taxonomy" id="7141"/>
    <lineage>
        <taxon>Eukaryota</taxon>
        <taxon>Metazoa</taxon>
        <taxon>Ecdysozoa</taxon>
        <taxon>Arthropoda</taxon>
        <taxon>Hexapoda</taxon>
        <taxon>Insecta</taxon>
        <taxon>Pterygota</taxon>
        <taxon>Neoptera</taxon>
        <taxon>Endopterygota</taxon>
        <taxon>Lepidoptera</taxon>
        <taxon>Glossata</taxon>
        <taxon>Ditrysia</taxon>
        <taxon>Tortricoidea</taxon>
        <taxon>Tortricidae</taxon>
        <taxon>Tortricinae</taxon>
        <taxon>Choristoneura</taxon>
    </lineage>
</organism>
<accession>A0ACC0JQB4</accession>
<sequence>MLNRVSPLVLSVLLVVAAAGRSPHADELEQLIKSGQISAKISENILEDANLDVPELVTKYRYPMEIHHVTTSDGYILGMHRIPHGRDQNNDPNVDRPIVFVMHGLLSSSADFVLMGPGCGLAYILAEAGYDVWLGNARGNYYSRAHVRLRPDAIFNTEFWEFSWDEIGNLDLPAMIDYTLEQTGKQRLHYIGHSQGTTAFFVMGSLRPDYNQKITSMHALAPVAYLANSESLLLRTIAAFSNPLDALARLIGFGEFLPNNQIMSWAGQAICMDEVVFQPLCSNILFLIGGWNEEQHNATMFPVKLGHTPAGASVRQLAHYGQSIDNKGFHRFDHGLLKNRRVYGTYRAPRYDLSRLTAPVFLHYSPADPLTDVRDVDTLFSELGRPVGKFRVPLETFSHLDFMWAIDAKTLVYDRVINLLKSMDTHGLNGLEGLKESD</sequence>
<name>A0ACC0JQB4_CHOFU</name>
<comment type="caution">
    <text evidence="1">The sequence shown here is derived from an EMBL/GenBank/DDBJ whole genome shotgun (WGS) entry which is preliminary data.</text>
</comment>
<keyword evidence="2" id="KW-1185">Reference proteome</keyword>
<protein>
    <submittedName>
        <fullName evidence="1">Uncharacterized protein</fullName>
    </submittedName>
</protein>